<evidence type="ECO:0000313" key="3">
    <source>
        <dbReference type="Proteomes" id="UP000007431"/>
    </source>
</evidence>
<feature type="compositionally biased region" description="Low complexity" evidence="1">
    <location>
        <begin position="478"/>
        <end position="500"/>
    </location>
</feature>
<sequence>MSWLAFFASASDKDDGPCHSDAGPDCRFGSSELARHSRRLLVQRKRARRKQRARRTDGPVCDDRGGDRSEGDGAQPGGSRNPAGWLDSADIPNCATLEDWPRIFWRGLADSDEVLRTWGVEAPSYDADYVDDGDNEDCSFRPPQIGHSINPADGRHQPTGQNGRTMRSSIIAHNGYGARTHGRPPVSRVTGPRRHGPLGGLVSRAAACLVLASRAGGKQEIRLHASSRLPITPSFTLPPSHLDMTTMDDTVCDIWAPSDLGFADLFDNGHDDAYDLDFGDSSPRVKLPSTAPLDPDTELKSTEMEDTWALGSPLKGRAPLTRTASIEFAMGKMRGLKRDASLDKIFVSPMNMETWGEDSGASAATDASAAPAPATPTASAAAASPIVAPPVHVVTAPPAVAPAAPVTASAAPTMPETAPAPPKNKNNRKGAQKKGRTAQAEEDAKDDAAATAQSNPKTTQSNPKTARSAGTTQRQRSTKASTKAPAASSQAPSASARASTSTARAIAADGAAPYALKATSRAARRAAKVRRAMQSLIDADIEDALGADATEATSASAFGNTNAITKDAANLTPSPTRTPPPSASMTAPALAPAGALDRVAASPQKALRQGKGHATEAQADVDEHTTATNDNKGSNLCASVDVAKNLQSASATQSSMSAPTDHVEPAPQLPAALMQNTLAQPLAHYTPPAPAHGHLIAQVPQSGDAASRIRAHAPGDVRLTPARVQDMHDIEAAFWPPTAPTHHQLFVPAPWYHNVVLAAQPHAMFNGQPMLPTTMPAPLPTMIAPPMQYPTNAPAPAIGLHAQQVSSTQYGPWVPPSHPTSIEPPAPAPYYNVGAPSTQASGQAYPPMRAASGALSSRAGTYVDGNGMARAISPLPQRALASTSSSAAESQPRTNAYASGHSHLGSQAISSAARSAPTIDLPESVMKVLRNNSKYAAPIAQLQRLSAPVNPLAGAASDEPYRVVTGMKRKGQFSASQSVDCQYDHGAGHPEYCGHSFVLDCSEAELMKRVLDHLGFSRLERKRCCWNGCLLTQTYQCNQLGLGHHILEKHFPKDYDGAPAPKHARHH</sequence>
<name>D8QLC2_SCHCM</name>
<feature type="region of interest" description="Disordered" evidence="1">
    <location>
        <begin position="880"/>
        <end position="901"/>
    </location>
</feature>
<feature type="compositionally biased region" description="Basic residues" evidence="1">
    <location>
        <begin position="425"/>
        <end position="436"/>
    </location>
</feature>
<organism evidence="3">
    <name type="scientific">Schizophyllum commune (strain H4-8 / FGSC 9210)</name>
    <name type="common">Split gill fungus</name>
    <dbReference type="NCBI Taxonomy" id="578458"/>
    <lineage>
        <taxon>Eukaryota</taxon>
        <taxon>Fungi</taxon>
        <taxon>Dikarya</taxon>
        <taxon>Basidiomycota</taxon>
        <taxon>Agaricomycotina</taxon>
        <taxon>Agaricomycetes</taxon>
        <taxon>Agaricomycetidae</taxon>
        <taxon>Agaricales</taxon>
        <taxon>Schizophyllaceae</taxon>
        <taxon>Schizophyllum</taxon>
    </lineage>
</organism>
<dbReference type="HOGENOM" id="CLU_288227_0_0_1"/>
<feature type="compositionally biased region" description="Polar residues" evidence="1">
    <location>
        <begin position="454"/>
        <end position="475"/>
    </location>
</feature>
<gene>
    <name evidence="2" type="ORF">SCHCODRAFT_114640</name>
</gene>
<reference evidence="2 3" key="1">
    <citation type="journal article" date="2010" name="Nat. Biotechnol.">
        <title>Genome sequence of the model mushroom Schizophyllum commune.</title>
        <authorList>
            <person name="Ohm R.A."/>
            <person name="de Jong J.F."/>
            <person name="Lugones L.G."/>
            <person name="Aerts A."/>
            <person name="Kothe E."/>
            <person name="Stajich J.E."/>
            <person name="de Vries R.P."/>
            <person name="Record E."/>
            <person name="Levasseur A."/>
            <person name="Baker S.E."/>
            <person name="Bartholomew K.A."/>
            <person name="Coutinho P.M."/>
            <person name="Erdmann S."/>
            <person name="Fowler T.J."/>
            <person name="Gathman A.C."/>
            <person name="Lombard V."/>
            <person name="Henrissat B."/>
            <person name="Knabe N."/>
            <person name="Kuees U."/>
            <person name="Lilly W.W."/>
            <person name="Lindquist E."/>
            <person name="Lucas S."/>
            <person name="Magnuson J.K."/>
            <person name="Piumi F."/>
            <person name="Raudaskoski M."/>
            <person name="Salamov A."/>
            <person name="Schmutz J."/>
            <person name="Schwarze F.W.M.R."/>
            <person name="vanKuyk P.A."/>
            <person name="Horton J.S."/>
            <person name="Grigoriev I.V."/>
            <person name="Woesten H.A.B."/>
        </authorList>
    </citation>
    <scope>NUCLEOTIDE SEQUENCE [LARGE SCALE GENOMIC DNA]</scope>
    <source>
        <strain evidence="3">H4-8 / FGSC 9210</strain>
    </source>
</reference>
<feature type="compositionally biased region" description="Low complexity" evidence="1">
    <location>
        <begin position="583"/>
        <end position="596"/>
    </location>
</feature>
<evidence type="ECO:0000313" key="2">
    <source>
        <dbReference type="EMBL" id="EFI91324.1"/>
    </source>
</evidence>
<evidence type="ECO:0000256" key="1">
    <source>
        <dbReference type="SAM" id="MobiDB-lite"/>
    </source>
</evidence>
<dbReference type="EMBL" id="GL377318">
    <property type="protein sequence ID" value="EFI91324.1"/>
    <property type="molecule type" value="Genomic_DNA"/>
</dbReference>
<feature type="compositionally biased region" description="Low complexity" evidence="1">
    <location>
        <begin position="880"/>
        <end position="890"/>
    </location>
</feature>
<feature type="region of interest" description="Disordered" evidence="1">
    <location>
        <begin position="8"/>
        <end position="29"/>
    </location>
</feature>
<feature type="region of interest" description="Disordered" evidence="1">
    <location>
        <begin position="43"/>
        <end position="87"/>
    </location>
</feature>
<keyword evidence="3" id="KW-1185">Reference proteome</keyword>
<feature type="compositionally biased region" description="Basic and acidic residues" evidence="1">
    <location>
        <begin position="54"/>
        <end position="71"/>
    </location>
</feature>
<dbReference type="InParanoid" id="D8QLC2"/>
<feature type="non-terminal residue" evidence="2">
    <location>
        <position position="1067"/>
    </location>
</feature>
<feature type="region of interest" description="Disordered" evidence="1">
    <location>
        <begin position="812"/>
        <end position="834"/>
    </location>
</feature>
<feature type="region of interest" description="Disordered" evidence="1">
    <location>
        <begin position="175"/>
        <end position="197"/>
    </location>
</feature>
<feature type="region of interest" description="Disordered" evidence="1">
    <location>
        <begin position="410"/>
        <end position="500"/>
    </location>
</feature>
<feature type="region of interest" description="Disordered" evidence="1">
    <location>
        <begin position="566"/>
        <end position="633"/>
    </location>
</feature>
<feature type="region of interest" description="Disordered" evidence="1">
    <location>
        <begin position="280"/>
        <end position="302"/>
    </location>
</feature>
<protein>
    <submittedName>
        <fullName evidence="2">Uncharacterized protein</fullName>
    </submittedName>
</protein>
<dbReference type="Proteomes" id="UP000007431">
    <property type="component" value="Unassembled WGS sequence"/>
</dbReference>
<feature type="compositionally biased region" description="Basic and acidic residues" evidence="1">
    <location>
        <begin position="11"/>
        <end position="24"/>
    </location>
</feature>
<dbReference type="VEuPathDB" id="FungiDB:SCHCODRAFT_02673855"/>
<dbReference type="AlphaFoldDB" id="D8QLC2"/>
<feature type="compositionally biased region" description="Pro residues" evidence="1">
    <location>
        <begin position="813"/>
        <end position="828"/>
    </location>
</feature>
<feature type="compositionally biased region" description="Basic residues" evidence="1">
    <location>
        <begin position="43"/>
        <end position="53"/>
    </location>
</feature>
<accession>D8QLC2</accession>
<proteinExistence type="predicted"/>